<protein>
    <recommendedName>
        <fullName evidence="1">Mce/MlaD domain-containing protein</fullName>
    </recommendedName>
</protein>
<evidence type="ECO:0000259" key="1">
    <source>
        <dbReference type="Pfam" id="PF02470"/>
    </source>
</evidence>
<sequence>MKLEAKIGLFVVMALGALLFLSTQVTSLGKWGSEGYPVEAYIEDASGIEKHTHVLMNGVTIGDVEEIEIEGKRVKLTLMVNNDVKIPDDSSVIVAQESLLGSKVINIVVGDSTAFLSSGGVLSQSKRYASFDQTSDSVNAAAKELELLLKDFRSTLDDEHRAAIQEMIIAFRNVGVNLDGVIVDNREDLHEAIINFRAMSAGFAQSADTVNKDLPAIMTRINSLTARLDNISGSLENKLPEAVDKFVKIEDNVSVILTENRSSLKETIANAGSFFKSGEEAFGKIDSMLSNFTTSELQVAMHTDYMMRDQYGKVYLGVTYLPNPETYYMFDLVSTDDYSQYDTNPPGKNIKGETYYSLQYGKRFDNTLLRFGAIESTGGVGVDYFMDHDRLKFSAEAFDFNAVNDIRGTRAHLKAQVRYQMLKHLELYGGWDNFLNPQSQNIFLGLGLRFIDNDLKYLSGAASMAK</sequence>
<dbReference type="EMBL" id="DLUI01000136">
    <property type="protein sequence ID" value="DAB37762.1"/>
    <property type="molecule type" value="Genomic_DNA"/>
</dbReference>
<evidence type="ECO:0000313" key="3">
    <source>
        <dbReference type="Proteomes" id="UP000228859"/>
    </source>
</evidence>
<organism evidence="2 3">
    <name type="scientific">Sulfuricurvum kujiense</name>
    <dbReference type="NCBI Taxonomy" id="148813"/>
    <lineage>
        <taxon>Bacteria</taxon>
        <taxon>Pseudomonadati</taxon>
        <taxon>Campylobacterota</taxon>
        <taxon>Epsilonproteobacteria</taxon>
        <taxon>Campylobacterales</taxon>
        <taxon>Sulfurimonadaceae</taxon>
        <taxon>Sulfuricurvum</taxon>
    </lineage>
</organism>
<dbReference type="PANTHER" id="PTHR33371:SF4">
    <property type="entry name" value="INTERMEMBRANE PHOSPHOLIPID TRANSPORT SYSTEM BINDING PROTEIN MLAD"/>
    <property type="match status" value="1"/>
</dbReference>
<name>A0A2D3W8V0_9BACT</name>
<dbReference type="InterPro" id="IPR052336">
    <property type="entry name" value="MlaD_Phospholipid_Transporter"/>
</dbReference>
<proteinExistence type="predicted"/>
<dbReference type="PANTHER" id="PTHR33371">
    <property type="entry name" value="INTERMEMBRANE PHOSPHOLIPID TRANSPORT SYSTEM BINDING PROTEIN MLAD-RELATED"/>
    <property type="match status" value="1"/>
</dbReference>
<gene>
    <name evidence="2" type="ORF">CFH83_09410</name>
</gene>
<feature type="domain" description="Mce/MlaD" evidence="1">
    <location>
        <begin position="35"/>
        <end position="109"/>
    </location>
</feature>
<dbReference type="Pfam" id="PF02470">
    <property type="entry name" value="MlaD"/>
    <property type="match status" value="1"/>
</dbReference>
<dbReference type="AlphaFoldDB" id="A0A2D3W8V0"/>
<comment type="caution">
    <text evidence="2">The sequence shown here is derived from an EMBL/GenBank/DDBJ whole genome shotgun (WGS) entry which is preliminary data.</text>
</comment>
<dbReference type="RefSeq" id="WP_294896568.1">
    <property type="nucleotide sequence ID" value="NZ_DLUI01000136.1"/>
</dbReference>
<evidence type="ECO:0000313" key="2">
    <source>
        <dbReference type="EMBL" id="DAB37762.1"/>
    </source>
</evidence>
<accession>A0A2D3W8V0</accession>
<dbReference type="InterPro" id="IPR003399">
    <property type="entry name" value="Mce/MlaD"/>
</dbReference>
<dbReference type="Proteomes" id="UP000228859">
    <property type="component" value="Unassembled WGS sequence"/>
</dbReference>
<reference evidence="2 3" key="1">
    <citation type="journal article" date="2017" name="Front. Microbiol.">
        <title>Comparative Genomic Analysis of the Class Epsilonproteobacteria and Proposed Reclassification to Epsilonbacteraeota (phyl. nov.).</title>
        <authorList>
            <person name="Waite D.W."/>
            <person name="Vanwonterghem I."/>
            <person name="Rinke C."/>
            <person name="Parks D.H."/>
            <person name="Zhang Y."/>
            <person name="Takai K."/>
            <person name="Sievert S.M."/>
            <person name="Simon J."/>
            <person name="Campbell B.J."/>
            <person name="Hanson T.E."/>
            <person name="Woyke T."/>
            <person name="Klotz M.G."/>
            <person name="Hugenholtz P."/>
        </authorList>
    </citation>
    <scope>NUCLEOTIDE SEQUENCE [LARGE SCALE GENOMIC DNA]</scope>
    <source>
        <strain evidence="2">UBA12443</strain>
    </source>
</reference>